<evidence type="ECO:0000313" key="4">
    <source>
        <dbReference type="Proteomes" id="UP000199759"/>
    </source>
</evidence>
<accession>A0A1G9RGN5</accession>
<evidence type="ECO:0000256" key="1">
    <source>
        <dbReference type="SAM" id="MobiDB-lite"/>
    </source>
</evidence>
<keyword evidence="2" id="KW-0812">Transmembrane</keyword>
<protein>
    <recommendedName>
        <fullName evidence="5">Protoheme IX farnesyltransferase</fullName>
    </recommendedName>
</protein>
<dbReference type="AlphaFoldDB" id="A0A1G9RGN5"/>
<sequence>MTDTKDETPKTDAPAATPSGPSAHAAFQAREGLPTGEFVKLTPEQIAARQRRNIAIGLSLVVFCALVFVVTVIRIGQNFAEAGAV</sequence>
<keyword evidence="2" id="KW-0472">Membrane</keyword>
<reference evidence="3 4" key="1">
    <citation type="submission" date="2016-10" db="EMBL/GenBank/DDBJ databases">
        <authorList>
            <person name="de Groot N.N."/>
        </authorList>
    </citation>
    <scope>NUCLEOTIDE SEQUENCE [LARGE SCALE GENOMIC DNA]</scope>
    <source>
        <strain evidence="3 4">DSM 16077</strain>
    </source>
</reference>
<keyword evidence="2" id="KW-1133">Transmembrane helix</keyword>
<dbReference type="STRING" id="144026.SAMN04488568_10719"/>
<gene>
    <name evidence="3" type="ORF">SAMN04488568_10719</name>
</gene>
<evidence type="ECO:0000256" key="2">
    <source>
        <dbReference type="SAM" id="Phobius"/>
    </source>
</evidence>
<keyword evidence="4" id="KW-1185">Reference proteome</keyword>
<dbReference type="Proteomes" id="UP000199759">
    <property type="component" value="Unassembled WGS sequence"/>
</dbReference>
<name>A0A1G9RGN5_9PROT</name>
<evidence type="ECO:0000313" key="3">
    <source>
        <dbReference type="EMBL" id="SDM22482.1"/>
    </source>
</evidence>
<organism evidence="3 4">
    <name type="scientific">Maricaulis salignorans</name>
    <dbReference type="NCBI Taxonomy" id="144026"/>
    <lineage>
        <taxon>Bacteria</taxon>
        <taxon>Pseudomonadati</taxon>
        <taxon>Pseudomonadota</taxon>
        <taxon>Alphaproteobacteria</taxon>
        <taxon>Maricaulales</taxon>
        <taxon>Maricaulaceae</taxon>
        <taxon>Maricaulis</taxon>
    </lineage>
</organism>
<feature type="region of interest" description="Disordered" evidence="1">
    <location>
        <begin position="1"/>
        <end position="25"/>
    </location>
</feature>
<evidence type="ECO:0008006" key="5">
    <source>
        <dbReference type="Google" id="ProtNLM"/>
    </source>
</evidence>
<feature type="transmembrane region" description="Helical" evidence="2">
    <location>
        <begin position="54"/>
        <end position="75"/>
    </location>
</feature>
<dbReference type="EMBL" id="FNHG01000007">
    <property type="protein sequence ID" value="SDM22482.1"/>
    <property type="molecule type" value="Genomic_DNA"/>
</dbReference>
<proteinExistence type="predicted"/>
<dbReference type="RefSeq" id="WP_091769116.1">
    <property type="nucleotide sequence ID" value="NZ_FNHG01000007.1"/>
</dbReference>
<feature type="compositionally biased region" description="Basic and acidic residues" evidence="1">
    <location>
        <begin position="1"/>
        <end position="10"/>
    </location>
</feature>